<accession>A0A8J4H0V7</accession>
<dbReference type="NCBIfam" id="TIGR00045">
    <property type="entry name" value="glycerate kinase"/>
    <property type="match status" value="1"/>
</dbReference>
<evidence type="ECO:0000256" key="4">
    <source>
        <dbReference type="PIRNR" id="PIRNR006078"/>
    </source>
</evidence>
<dbReference type="GO" id="GO:0008887">
    <property type="term" value="F:glycerate kinase activity"/>
    <property type="evidence" value="ECO:0007669"/>
    <property type="project" value="UniProtKB-UniRule"/>
</dbReference>
<dbReference type="PIRSF" id="PIRSF006078">
    <property type="entry name" value="GlxK"/>
    <property type="match status" value="1"/>
</dbReference>
<dbReference type="RefSeq" id="WP_213411673.1">
    <property type="nucleotide sequence ID" value="NZ_BOVK01000020.1"/>
</dbReference>
<organism evidence="5 6">
    <name type="scientific">Xylanibacillus composti</name>
    <dbReference type="NCBI Taxonomy" id="1572762"/>
    <lineage>
        <taxon>Bacteria</taxon>
        <taxon>Bacillati</taxon>
        <taxon>Bacillota</taxon>
        <taxon>Bacilli</taxon>
        <taxon>Bacillales</taxon>
        <taxon>Paenibacillaceae</taxon>
        <taxon>Xylanibacillus</taxon>
    </lineage>
</organism>
<reference evidence="5" key="1">
    <citation type="submission" date="2021-04" db="EMBL/GenBank/DDBJ databases">
        <title>Draft genome sequence of Xylanibacillus composti strain K13.</title>
        <authorList>
            <person name="Uke A."/>
            <person name="Chhe C."/>
            <person name="Baramee S."/>
            <person name="Kosugi A."/>
        </authorList>
    </citation>
    <scope>NUCLEOTIDE SEQUENCE</scope>
    <source>
        <strain evidence="5">K13</strain>
    </source>
</reference>
<dbReference type="InterPro" id="IPR018193">
    <property type="entry name" value="Glyc_kinase_flavodox-like_fold"/>
</dbReference>
<dbReference type="Gene3D" id="3.40.50.10350">
    <property type="entry name" value="Glycerate kinase, domain 1"/>
    <property type="match status" value="1"/>
</dbReference>
<proteinExistence type="inferred from homology"/>
<name>A0A8J4H0V7_9BACL</name>
<gene>
    <name evidence="5" type="ORF">XYCOK13_17060</name>
</gene>
<keyword evidence="2 4" id="KW-0808">Transferase</keyword>
<sequence length="378" mass="39399">MKIVLAPDSFKGSASSKQLCQAMAEAVHRELPEAEIVQIPIADGGEGTVESIVLAAGGELVTEIVSGPDNRPVEASYGVLADGKTVVIETAQASGLHLVPEEKRNPLHATSKGTGELIAKALDRGYREFIIGLGGSATNDGGMGLLRGLGVEFYGHDDVPLSEGGAALIGLKRIDDSAIHPGIKEAVFRVACDVDNVMCGPQGASAVFGPQKGATPEMVRLLDSALNHFAEVVLRQKGLNMLAWKGGGAAGGIGAAIMAFLQAQFESGIETMMRVVKWEEQIQDADLIITGEGKLDSQTLSGKVIQGLSGPARKLGVPVVALTGKVELTSNELNQLGVTSAFSIVPGPVDLAEAMAHAPEWAARQTGQVVRLIRAFSR</sequence>
<evidence type="ECO:0000256" key="2">
    <source>
        <dbReference type="ARBA" id="ARBA00022679"/>
    </source>
</evidence>
<protein>
    <submittedName>
        <fullName evidence="5">Glycerate kinase</fullName>
    </submittedName>
</protein>
<dbReference type="Gene3D" id="3.90.1510.10">
    <property type="entry name" value="Glycerate kinase, domain 2"/>
    <property type="match status" value="1"/>
</dbReference>
<evidence type="ECO:0000313" key="6">
    <source>
        <dbReference type="Proteomes" id="UP000677918"/>
    </source>
</evidence>
<evidence type="ECO:0000256" key="3">
    <source>
        <dbReference type="ARBA" id="ARBA00022777"/>
    </source>
</evidence>
<keyword evidence="3 4" id="KW-0418">Kinase</keyword>
<dbReference type="GO" id="GO:0031388">
    <property type="term" value="P:organic acid phosphorylation"/>
    <property type="evidence" value="ECO:0007669"/>
    <property type="project" value="UniProtKB-UniRule"/>
</dbReference>
<dbReference type="AlphaFoldDB" id="A0A8J4H0V7"/>
<dbReference type="InterPro" id="IPR036129">
    <property type="entry name" value="Glycerate_kinase_sf"/>
</dbReference>
<evidence type="ECO:0000256" key="1">
    <source>
        <dbReference type="ARBA" id="ARBA00006284"/>
    </source>
</evidence>
<comment type="caution">
    <text evidence="5">The sequence shown here is derived from an EMBL/GenBank/DDBJ whole genome shotgun (WGS) entry which is preliminary data.</text>
</comment>
<comment type="similarity">
    <text evidence="1 4">Belongs to the glycerate kinase type-1 family.</text>
</comment>
<dbReference type="EMBL" id="BOVK01000020">
    <property type="protein sequence ID" value="GIQ68882.1"/>
    <property type="molecule type" value="Genomic_DNA"/>
</dbReference>
<dbReference type="InterPro" id="IPR004381">
    <property type="entry name" value="Glycerate_kinase"/>
</dbReference>
<dbReference type="Pfam" id="PF02595">
    <property type="entry name" value="Gly_kinase"/>
    <property type="match status" value="1"/>
</dbReference>
<dbReference type="Proteomes" id="UP000677918">
    <property type="component" value="Unassembled WGS sequence"/>
</dbReference>
<dbReference type="PANTHER" id="PTHR21599">
    <property type="entry name" value="GLYCERATE KINASE"/>
    <property type="match status" value="1"/>
</dbReference>
<dbReference type="PANTHER" id="PTHR21599:SF0">
    <property type="entry name" value="GLYCERATE KINASE"/>
    <property type="match status" value="1"/>
</dbReference>
<evidence type="ECO:0000313" key="5">
    <source>
        <dbReference type="EMBL" id="GIQ68882.1"/>
    </source>
</evidence>
<dbReference type="SUPFAM" id="SSF110738">
    <property type="entry name" value="Glycerate kinase I"/>
    <property type="match status" value="1"/>
</dbReference>
<keyword evidence="6" id="KW-1185">Reference proteome</keyword>
<dbReference type="InterPro" id="IPR018197">
    <property type="entry name" value="Glycerate_kinase_RE-like"/>
</dbReference>